<feature type="domain" description="Enoyl reductase (ER)" evidence="2">
    <location>
        <begin position="13"/>
        <end position="307"/>
    </location>
</feature>
<dbReference type="PANTHER" id="PTHR44013:SF1">
    <property type="entry name" value="ZINC-TYPE ALCOHOL DEHYDROGENASE-LIKE PROTEIN C16A3.02C"/>
    <property type="match status" value="1"/>
</dbReference>
<evidence type="ECO:0000313" key="3">
    <source>
        <dbReference type="EMBL" id="NII41881.1"/>
    </source>
</evidence>
<dbReference type="InterPro" id="IPR013154">
    <property type="entry name" value="ADH-like_N"/>
</dbReference>
<dbReference type="InterPro" id="IPR052733">
    <property type="entry name" value="Chloroplast_QOR"/>
</dbReference>
<dbReference type="EMBL" id="JAAOYO010000004">
    <property type="protein sequence ID" value="NII41881.1"/>
    <property type="molecule type" value="Genomic_DNA"/>
</dbReference>
<proteinExistence type="predicted"/>
<evidence type="ECO:0000259" key="2">
    <source>
        <dbReference type="SMART" id="SM00829"/>
    </source>
</evidence>
<dbReference type="Proteomes" id="UP001318300">
    <property type="component" value="Unassembled WGS sequence"/>
</dbReference>
<evidence type="ECO:0000313" key="4">
    <source>
        <dbReference type="Proteomes" id="UP001318300"/>
    </source>
</evidence>
<dbReference type="Gene3D" id="3.40.50.720">
    <property type="entry name" value="NAD(P)-binding Rossmann-like Domain"/>
    <property type="match status" value="1"/>
</dbReference>
<sequence>MRTGSAVQYERYGDFDVVEVVPQERPTPGPGEVVVEVISAGLNHIERFLREGKLQDHIQVEFPARQGVDLAGIVRARGAGVKDLRVGDEVMGHAPDGGSHATWVVVPREAVVMKPTHVGWEVAGGLYLAGCTAVDVVRKLRLGPGDTVVISAAAGGVGHIQCQLARDAGATVIGLGSPRNHDYLRQIGILPVAYGDGEEARITEIADGRPVTAFIDNHGDDSAHELALRLGVDEKRFVSSEARRDAELRFLRAPASDPEAKELILFLAKAVEDRRVQILISGFYPFEYIVDAYEDLAEMHSRGKVVVGMQPVETGARQDWYRSEKARDLRDRYAEEKADGTLESGSPASRGAEGAVSTG</sequence>
<dbReference type="SMART" id="SM00829">
    <property type="entry name" value="PKS_ER"/>
    <property type="match status" value="1"/>
</dbReference>
<dbReference type="InterPro" id="IPR020843">
    <property type="entry name" value="ER"/>
</dbReference>
<dbReference type="InterPro" id="IPR011032">
    <property type="entry name" value="GroES-like_sf"/>
</dbReference>
<dbReference type="SUPFAM" id="SSF51735">
    <property type="entry name" value="NAD(P)-binding Rossmann-fold domains"/>
    <property type="match status" value="1"/>
</dbReference>
<dbReference type="CDD" id="cd05289">
    <property type="entry name" value="MDR_like_2"/>
    <property type="match status" value="1"/>
</dbReference>
<protein>
    <submittedName>
        <fullName evidence="3">NADPH:quinone reductase-like Zn-dependent oxidoreductase</fullName>
    </submittedName>
</protein>
<dbReference type="Pfam" id="PF08240">
    <property type="entry name" value="ADH_N"/>
    <property type="match status" value="1"/>
</dbReference>
<keyword evidence="4" id="KW-1185">Reference proteome</keyword>
<dbReference type="Gene3D" id="3.90.180.10">
    <property type="entry name" value="Medium-chain alcohol dehydrogenases, catalytic domain"/>
    <property type="match status" value="1"/>
</dbReference>
<dbReference type="Pfam" id="PF13602">
    <property type="entry name" value="ADH_zinc_N_2"/>
    <property type="match status" value="1"/>
</dbReference>
<gene>
    <name evidence="3" type="ORF">E9228_002539</name>
</gene>
<accession>A0ABX0T8N8</accession>
<dbReference type="InterPro" id="IPR036291">
    <property type="entry name" value="NAD(P)-bd_dom_sf"/>
</dbReference>
<dbReference type="PANTHER" id="PTHR44013">
    <property type="entry name" value="ZINC-TYPE ALCOHOL DEHYDROGENASE-LIKE PROTEIN C16A3.02C"/>
    <property type="match status" value="1"/>
</dbReference>
<name>A0ABX0T8N8_9MICO</name>
<evidence type="ECO:0000256" key="1">
    <source>
        <dbReference type="SAM" id="MobiDB-lite"/>
    </source>
</evidence>
<comment type="caution">
    <text evidence="3">The sequence shown here is derived from an EMBL/GenBank/DDBJ whole genome shotgun (WGS) entry which is preliminary data.</text>
</comment>
<reference evidence="3 4" key="1">
    <citation type="submission" date="2020-03" db="EMBL/GenBank/DDBJ databases">
        <title>Above-ground endophytic microbial communities from plants in different locations in the United States.</title>
        <authorList>
            <person name="Frank C."/>
        </authorList>
    </citation>
    <scope>NUCLEOTIDE SEQUENCE [LARGE SCALE GENOMIC DNA]</scope>
    <source>
        <strain evidence="3 4">WW7</strain>
    </source>
</reference>
<dbReference type="SUPFAM" id="SSF50129">
    <property type="entry name" value="GroES-like"/>
    <property type="match status" value="1"/>
</dbReference>
<dbReference type="RefSeq" id="WP_166780921.1">
    <property type="nucleotide sequence ID" value="NZ_JAAOYO010000004.1"/>
</dbReference>
<organism evidence="3 4">
    <name type="scientific">Curtobacterium salicis</name>
    <dbReference type="NCBI Taxonomy" id="1779862"/>
    <lineage>
        <taxon>Bacteria</taxon>
        <taxon>Bacillati</taxon>
        <taxon>Actinomycetota</taxon>
        <taxon>Actinomycetes</taxon>
        <taxon>Micrococcales</taxon>
        <taxon>Microbacteriaceae</taxon>
        <taxon>Curtobacterium</taxon>
    </lineage>
</organism>
<feature type="region of interest" description="Disordered" evidence="1">
    <location>
        <begin position="332"/>
        <end position="359"/>
    </location>
</feature>